<dbReference type="EMBL" id="BAABAE010000002">
    <property type="protein sequence ID" value="GAA3733874.1"/>
    <property type="molecule type" value="Genomic_DNA"/>
</dbReference>
<name>A0ABP7F911_9MICO</name>
<dbReference type="InterPro" id="IPR000073">
    <property type="entry name" value="AB_hydrolase_1"/>
</dbReference>
<accession>A0ABP7F911</accession>
<gene>
    <name evidence="2" type="ORF">GCM10022239_07570</name>
</gene>
<dbReference type="Gene3D" id="3.40.50.1820">
    <property type="entry name" value="alpha/beta hydrolase"/>
    <property type="match status" value="1"/>
</dbReference>
<dbReference type="InterPro" id="IPR029058">
    <property type="entry name" value="AB_hydrolase_fold"/>
</dbReference>
<dbReference type="PANTHER" id="PTHR43798">
    <property type="entry name" value="MONOACYLGLYCEROL LIPASE"/>
    <property type="match status" value="1"/>
</dbReference>
<dbReference type="SUPFAM" id="SSF53474">
    <property type="entry name" value="alpha/beta-Hydrolases"/>
    <property type="match status" value="1"/>
</dbReference>
<sequence>MPYVYSRGVRLCYDRIGEGQPLVLLHGASQDSTSWRFNWDEFGRYYDVIALDNPGHGKSAVPPSGPVESVDEFADYAWGMIEALGLERPIIMGHSLSAAVALRLAVRYGSQLTGVVAVDGAARTKNATHYRPGLLDYVAINPMAWIETTFLSVLGRATPIARKREMARDARRAIPEVSVADLVAYTSCDFLDELSSIVCPVVTVVGEDDWSCTPELAAESHEKITSRKAFHCFEGVGHIPHTEQPEVFNETLLRLMASTFGTGSQANGGQS</sequence>
<organism evidence="2 3">
    <name type="scientific">Leifsonella bigeumensis</name>
    <dbReference type="NCBI Taxonomy" id="433643"/>
    <lineage>
        <taxon>Bacteria</taxon>
        <taxon>Bacillati</taxon>
        <taxon>Actinomycetota</taxon>
        <taxon>Actinomycetes</taxon>
        <taxon>Micrococcales</taxon>
        <taxon>Microbacteriaceae</taxon>
        <taxon>Leifsonella</taxon>
    </lineage>
</organism>
<feature type="domain" description="AB hydrolase-1" evidence="1">
    <location>
        <begin position="22"/>
        <end position="250"/>
    </location>
</feature>
<evidence type="ECO:0000259" key="1">
    <source>
        <dbReference type="Pfam" id="PF12697"/>
    </source>
</evidence>
<evidence type="ECO:0000313" key="3">
    <source>
        <dbReference type="Proteomes" id="UP001501004"/>
    </source>
</evidence>
<dbReference type="GO" id="GO:0016787">
    <property type="term" value="F:hydrolase activity"/>
    <property type="evidence" value="ECO:0007669"/>
    <property type="project" value="UniProtKB-KW"/>
</dbReference>
<keyword evidence="2" id="KW-0378">Hydrolase</keyword>
<dbReference type="Proteomes" id="UP001501004">
    <property type="component" value="Unassembled WGS sequence"/>
</dbReference>
<reference evidence="3" key="1">
    <citation type="journal article" date="2019" name="Int. J. Syst. Evol. Microbiol.">
        <title>The Global Catalogue of Microorganisms (GCM) 10K type strain sequencing project: providing services to taxonomists for standard genome sequencing and annotation.</title>
        <authorList>
            <consortium name="The Broad Institute Genomics Platform"/>
            <consortium name="The Broad Institute Genome Sequencing Center for Infectious Disease"/>
            <person name="Wu L."/>
            <person name="Ma J."/>
        </authorList>
    </citation>
    <scope>NUCLEOTIDE SEQUENCE [LARGE SCALE GENOMIC DNA]</scope>
    <source>
        <strain evidence="3">JCM 16949</strain>
    </source>
</reference>
<protein>
    <submittedName>
        <fullName evidence="2">Alpha/beta fold hydrolase</fullName>
    </submittedName>
</protein>
<keyword evidence="3" id="KW-1185">Reference proteome</keyword>
<proteinExistence type="predicted"/>
<evidence type="ECO:0000313" key="2">
    <source>
        <dbReference type="EMBL" id="GAA3733874.1"/>
    </source>
</evidence>
<comment type="caution">
    <text evidence="2">The sequence shown here is derived from an EMBL/GenBank/DDBJ whole genome shotgun (WGS) entry which is preliminary data.</text>
</comment>
<dbReference type="Pfam" id="PF12697">
    <property type="entry name" value="Abhydrolase_6"/>
    <property type="match status" value="1"/>
</dbReference>
<dbReference type="InterPro" id="IPR050266">
    <property type="entry name" value="AB_hydrolase_sf"/>
</dbReference>